<keyword evidence="1 2" id="KW-0808">Transferase</keyword>
<dbReference type="AlphaFoldDB" id="A0A1B9Y2J5"/>
<dbReference type="HAMAP" id="MF_01139">
    <property type="entry name" value="ISPT"/>
    <property type="match status" value="1"/>
</dbReference>
<dbReference type="PANTHER" id="PTHR10291">
    <property type="entry name" value="DEHYDRODOLICHYL DIPHOSPHATE SYNTHASE FAMILY MEMBER"/>
    <property type="match status" value="1"/>
</dbReference>
<dbReference type="GO" id="GO:0005829">
    <property type="term" value="C:cytosol"/>
    <property type="evidence" value="ECO:0007669"/>
    <property type="project" value="TreeGrafter"/>
</dbReference>
<gene>
    <name evidence="3" type="ORF">BA195_04775</name>
</gene>
<comment type="caution">
    <text evidence="3">The sequence shown here is derived from an EMBL/GenBank/DDBJ whole genome shotgun (WGS) entry which is preliminary data.</text>
</comment>
<dbReference type="InterPro" id="IPR001441">
    <property type="entry name" value="UPP_synth-like"/>
</dbReference>
<dbReference type="Proteomes" id="UP000093186">
    <property type="component" value="Unassembled WGS sequence"/>
</dbReference>
<feature type="binding site" evidence="2">
    <location>
        <position position="35"/>
    </location>
    <ligand>
        <name>substrate</name>
    </ligand>
</feature>
<dbReference type="GO" id="GO:0000287">
    <property type="term" value="F:magnesium ion binding"/>
    <property type="evidence" value="ECO:0007669"/>
    <property type="project" value="UniProtKB-UniRule"/>
</dbReference>
<dbReference type="PANTHER" id="PTHR10291:SF0">
    <property type="entry name" value="DEHYDRODOLICHYL DIPHOSPHATE SYNTHASE 2"/>
    <property type="match status" value="1"/>
</dbReference>
<sequence length="251" mass="29009">MTEQQHRINLQKVPNHIAVIMDGNGRWAKGKGMQRVFGHRNALTAIRETADAASEIGVKNLTLYAFSTENWNRPKLEVDALMTLLVNTLKKELPDFQRKNVKVNAIGNINSLPSNAQKILTKVITETKNNTKITLTFALSYGSREEIVNTIKNISKKVVNNELDIEKIDEKIINNHLYTFNLPDVDLMIRTSGEQRISNFLLWQIAYAELYFTETLWPDFRKEHLFEAVIDYQNRERRFGKTSEQIETNDE</sequence>
<name>A0A1B9Y2J5_9FLAO</name>
<feature type="active site" description="Proton acceptor" evidence="2">
    <location>
        <position position="70"/>
    </location>
</feature>
<dbReference type="NCBIfam" id="NF011405">
    <property type="entry name" value="PRK14830.1"/>
    <property type="match status" value="1"/>
</dbReference>
<comment type="similarity">
    <text evidence="2">Belongs to the UPP synthase family.</text>
</comment>
<feature type="binding site" evidence="2">
    <location>
        <position position="27"/>
    </location>
    <ligand>
        <name>substrate</name>
    </ligand>
</feature>
<dbReference type="SUPFAM" id="SSF64005">
    <property type="entry name" value="Undecaprenyl diphosphate synthase"/>
    <property type="match status" value="1"/>
</dbReference>
<comment type="function">
    <text evidence="2">Catalyzes the condensation of isopentenyl diphosphate (IPP) with allylic pyrophosphates generating different type of terpenoids.</text>
</comment>
<feature type="binding site" evidence="2">
    <location>
        <position position="39"/>
    </location>
    <ligand>
        <name>substrate</name>
    </ligand>
</feature>
<feature type="active site" evidence="2">
    <location>
        <position position="22"/>
    </location>
</feature>
<feature type="binding site" evidence="2">
    <location>
        <position position="71"/>
    </location>
    <ligand>
        <name>substrate</name>
    </ligand>
</feature>
<evidence type="ECO:0000256" key="2">
    <source>
        <dbReference type="HAMAP-Rule" id="MF_01139"/>
    </source>
</evidence>
<evidence type="ECO:0000313" key="4">
    <source>
        <dbReference type="Proteomes" id="UP000093186"/>
    </source>
</evidence>
<evidence type="ECO:0000256" key="1">
    <source>
        <dbReference type="ARBA" id="ARBA00022679"/>
    </source>
</evidence>
<comment type="cofactor">
    <cofactor evidence="2">
        <name>Mg(2+)</name>
        <dbReference type="ChEBI" id="CHEBI:18420"/>
    </cofactor>
    <text evidence="2">Binds 2 magnesium ions per subunit.</text>
</comment>
<dbReference type="CDD" id="cd00475">
    <property type="entry name" value="Cis_IPPS"/>
    <property type="match status" value="1"/>
</dbReference>
<keyword evidence="4" id="KW-1185">Reference proteome</keyword>
<keyword evidence="2" id="KW-0460">Magnesium</keyword>
<proteinExistence type="inferred from homology"/>
<feature type="binding site" evidence="2">
    <location>
        <position position="190"/>
    </location>
    <ligand>
        <name>substrate</name>
    </ligand>
</feature>
<feature type="binding site" evidence="2">
    <location>
        <begin position="67"/>
        <end position="69"/>
    </location>
    <ligand>
        <name>substrate</name>
    </ligand>
</feature>
<dbReference type="EC" id="2.5.1.-" evidence="2"/>
<feature type="binding site" evidence="2">
    <location>
        <begin position="23"/>
        <end position="26"/>
    </location>
    <ligand>
        <name>substrate</name>
    </ligand>
</feature>
<dbReference type="EMBL" id="MAKX01000001">
    <property type="protein sequence ID" value="OCK44010.1"/>
    <property type="molecule type" value="Genomic_DNA"/>
</dbReference>
<evidence type="ECO:0000313" key="3">
    <source>
        <dbReference type="EMBL" id="OCK44010.1"/>
    </source>
</evidence>
<dbReference type="PROSITE" id="PS01066">
    <property type="entry name" value="UPP_SYNTHASE"/>
    <property type="match status" value="1"/>
</dbReference>
<dbReference type="OrthoDB" id="4191603at2"/>
<protein>
    <recommendedName>
        <fullName evidence="2">Isoprenyl transferase</fullName>
        <ecNumber evidence="2">2.5.1.-</ecNumber>
    </recommendedName>
</protein>
<dbReference type="FunFam" id="3.40.1180.10:FF:000001">
    <property type="entry name" value="(2E,6E)-farnesyl-diphosphate-specific ditrans,polycis-undecaprenyl-diphosphate synthase"/>
    <property type="match status" value="1"/>
</dbReference>
<organism evidence="3 4">
    <name type="scientific">Tenacibaculum soleae</name>
    <dbReference type="NCBI Taxonomy" id="447689"/>
    <lineage>
        <taxon>Bacteria</taxon>
        <taxon>Pseudomonadati</taxon>
        <taxon>Bacteroidota</taxon>
        <taxon>Flavobacteriia</taxon>
        <taxon>Flavobacteriales</taxon>
        <taxon>Flavobacteriaceae</taxon>
        <taxon>Tenacibaculum</taxon>
    </lineage>
</organism>
<feature type="binding site" evidence="2">
    <location>
        <position position="22"/>
    </location>
    <ligand>
        <name>Mg(2+)</name>
        <dbReference type="ChEBI" id="CHEBI:18420"/>
    </ligand>
</feature>
<accession>A0A1B9Y2J5</accession>
<feature type="binding site" evidence="2">
    <location>
        <position position="73"/>
    </location>
    <ligand>
        <name>substrate</name>
    </ligand>
</feature>
<dbReference type="GO" id="GO:0030145">
    <property type="term" value="F:manganese ion binding"/>
    <property type="evidence" value="ECO:0007669"/>
    <property type="project" value="TreeGrafter"/>
</dbReference>
<dbReference type="Pfam" id="PF01255">
    <property type="entry name" value="Prenyltransf"/>
    <property type="match status" value="1"/>
</dbReference>
<dbReference type="NCBIfam" id="TIGR00055">
    <property type="entry name" value="uppS"/>
    <property type="match status" value="1"/>
</dbReference>
<dbReference type="InterPro" id="IPR036424">
    <property type="entry name" value="UPP_synth-like_sf"/>
</dbReference>
<dbReference type="GO" id="GO:0016094">
    <property type="term" value="P:polyprenol biosynthetic process"/>
    <property type="evidence" value="ECO:0007669"/>
    <property type="project" value="TreeGrafter"/>
</dbReference>
<dbReference type="RefSeq" id="WP_068702958.1">
    <property type="nucleotide sequence ID" value="NZ_JAUOSW010000004.1"/>
</dbReference>
<comment type="subunit">
    <text evidence="2">Homodimer.</text>
</comment>
<dbReference type="InterPro" id="IPR018520">
    <property type="entry name" value="UPP_synth-like_CS"/>
</dbReference>
<feature type="binding site" evidence="2">
    <location>
        <begin position="196"/>
        <end position="198"/>
    </location>
    <ligand>
        <name>substrate</name>
    </ligand>
</feature>
<keyword evidence="2" id="KW-0479">Metal-binding</keyword>
<dbReference type="STRING" id="447689.BA195_04775"/>
<reference evidence="3 4" key="1">
    <citation type="submission" date="2016-06" db="EMBL/GenBank/DDBJ databases">
        <title>Draft Genome Sequence of Tenacibaculum soleae UCD-KL19.</title>
        <authorList>
            <person name="Eisen J.A."/>
            <person name="Coil D.A."/>
            <person name="Lujan K.M."/>
        </authorList>
    </citation>
    <scope>NUCLEOTIDE SEQUENCE [LARGE SCALE GENOMIC DNA]</scope>
    <source>
        <strain evidence="3 4">UCD-KL19</strain>
    </source>
</reference>
<dbReference type="GO" id="GO:0008834">
    <property type="term" value="F:ditrans,polycis-undecaprenyl-diphosphate synthase [(2E,6E)-farnesyl-diphosphate specific] activity"/>
    <property type="evidence" value="ECO:0007669"/>
    <property type="project" value="TreeGrafter"/>
</dbReference>
<dbReference type="Gene3D" id="3.40.1180.10">
    <property type="entry name" value="Decaprenyl diphosphate synthase-like"/>
    <property type="match status" value="1"/>
</dbReference>
<feature type="binding site" evidence="2">
    <location>
        <position position="209"/>
    </location>
    <ligand>
        <name>Mg(2+)</name>
        <dbReference type="ChEBI" id="CHEBI:18420"/>
    </ligand>
</feature>